<protein>
    <submittedName>
        <fullName evidence="3">Alpha/beta hydrolase</fullName>
    </submittedName>
</protein>
<dbReference type="Proteomes" id="UP000240904">
    <property type="component" value="Unassembled WGS sequence"/>
</dbReference>
<accession>A0A2T3N0K9</accession>
<evidence type="ECO:0000313" key="4">
    <source>
        <dbReference type="Proteomes" id="UP000240904"/>
    </source>
</evidence>
<keyword evidence="4" id="KW-1185">Reference proteome</keyword>
<feature type="chain" id="PRO_5015613117" evidence="1">
    <location>
        <begin position="29"/>
        <end position="295"/>
    </location>
</feature>
<dbReference type="GO" id="GO:0016020">
    <property type="term" value="C:membrane"/>
    <property type="evidence" value="ECO:0007669"/>
    <property type="project" value="TreeGrafter"/>
</dbReference>
<organism evidence="3 4">
    <name type="scientific">Photobacterium lipolyticum</name>
    <dbReference type="NCBI Taxonomy" id="266810"/>
    <lineage>
        <taxon>Bacteria</taxon>
        <taxon>Pseudomonadati</taxon>
        <taxon>Pseudomonadota</taxon>
        <taxon>Gammaproteobacteria</taxon>
        <taxon>Vibrionales</taxon>
        <taxon>Vibrionaceae</taxon>
        <taxon>Photobacterium</taxon>
    </lineage>
</organism>
<dbReference type="InterPro" id="IPR029058">
    <property type="entry name" value="AB_hydrolase_fold"/>
</dbReference>
<dbReference type="AlphaFoldDB" id="A0A2T3N0K9"/>
<dbReference type="SUPFAM" id="SSF53474">
    <property type="entry name" value="alpha/beta-Hydrolases"/>
    <property type="match status" value="1"/>
</dbReference>
<evidence type="ECO:0000256" key="1">
    <source>
        <dbReference type="SAM" id="SignalP"/>
    </source>
</evidence>
<keyword evidence="3" id="KW-0378">Hydrolase</keyword>
<gene>
    <name evidence="3" type="ORF">C9I89_08040</name>
</gene>
<dbReference type="PANTHER" id="PTHR43798">
    <property type="entry name" value="MONOACYLGLYCEROL LIPASE"/>
    <property type="match status" value="1"/>
</dbReference>
<dbReference type="GO" id="GO:0016787">
    <property type="term" value="F:hydrolase activity"/>
    <property type="evidence" value="ECO:0007669"/>
    <property type="project" value="UniProtKB-KW"/>
</dbReference>
<keyword evidence="1" id="KW-0732">Signal</keyword>
<name>A0A2T3N0K9_9GAMM</name>
<dbReference type="EMBL" id="PYMC01000004">
    <property type="protein sequence ID" value="PSW05802.1"/>
    <property type="molecule type" value="Genomic_DNA"/>
</dbReference>
<dbReference type="InterPro" id="IPR000073">
    <property type="entry name" value="AB_hydrolase_1"/>
</dbReference>
<feature type="signal peptide" evidence="1">
    <location>
        <begin position="1"/>
        <end position="28"/>
    </location>
</feature>
<comment type="caution">
    <text evidence="3">The sequence shown here is derived from an EMBL/GenBank/DDBJ whole genome shotgun (WGS) entry which is preliminary data.</text>
</comment>
<dbReference type="InterPro" id="IPR050266">
    <property type="entry name" value="AB_hydrolase_sf"/>
</dbReference>
<feature type="domain" description="AB hydrolase-1" evidence="2">
    <location>
        <begin position="54"/>
        <end position="281"/>
    </location>
</feature>
<evidence type="ECO:0000313" key="3">
    <source>
        <dbReference type="EMBL" id="PSW05802.1"/>
    </source>
</evidence>
<proteinExistence type="predicted"/>
<reference evidence="3 4" key="1">
    <citation type="submission" date="2018-03" db="EMBL/GenBank/DDBJ databases">
        <title>Whole genome sequencing of Histamine producing bacteria.</title>
        <authorList>
            <person name="Butler K."/>
        </authorList>
    </citation>
    <scope>NUCLEOTIDE SEQUENCE [LARGE SCALE GENOMIC DNA]</scope>
    <source>
        <strain evidence="3 4">DSM 16190</strain>
    </source>
</reference>
<dbReference type="PANTHER" id="PTHR43798:SF33">
    <property type="entry name" value="HYDROLASE, PUTATIVE (AFU_ORTHOLOGUE AFUA_2G14860)-RELATED"/>
    <property type="match status" value="1"/>
</dbReference>
<evidence type="ECO:0000259" key="2">
    <source>
        <dbReference type="Pfam" id="PF12697"/>
    </source>
</evidence>
<dbReference type="Pfam" id="PF12697">
    <property type="entry name" value="Abhydrolase_6"/>
    <property type="match status" value="1"/>
</dbReference>
<dbReference type="Gene3D" id="3.40.50.1820">
    <property type="entry name" value="alpha/beta hydrolase"/>
    <property type="match status" value="1"/>
</dbReference>
<sequence length="295" mass="33273">MLVTRQSVSLVSFFMVLCLTFGTIQAQAEWPQVTTSNDGTPISYEVYGAGEPTLVFVHGWSCDSRYWRAQLPHFAKNHRVVTIDLAGHGHSGMTRSQYTMSAFGEDVRAVIEETDSRSVLLIGHSMGGTVIAEAGRLMPNRIIGLIGIDTLENIEYPLSREELEKMLTPLENDFRTGSRQFVENMISSRTDPQLREWILSDMSAATPTVALSAMNDMMSQYITGEAAKIFDDIRIPVVTVNGDLWPINYEANRRHMFSFDAIILKDAGHFLMLDRPEEFNRELENAINMIMKKLE</sequence>
<dbReference type="OrthoDB" id="7055710at2"/>